<protein>
    <submittedName>
        <fullName evidence="1">Uncharacterized protein</fullName>
    </submittedName>
</protein>
<name>A0A6C2UDT7_PONDE</name>
<keyword evidence="2" id="KW-1185">Reference proteome</keyword>
<evidence type="ECO:0000313" key="1">
    <source>
        <dbReference type="EMBL" id="VGO17707.1"/>
    </source>
</evidence>
<dbReference type="Proteomes" id="UP000366872">
    <property type="component" value="Unassembled WGS sequence"/>
</dbReference>
<proteinExistence type="predicted"/>
<dbReference type="RefSeq" id="WP_136083192.1">
    <property type="nucleotide sequence ID" value="NZ_CAAHFG010000005.1"/>
</dbReference>
<dbReference type="EMBL" id="CAAHFG010000005">
    <property type="protein sequence ID" value="VGO17707.1"/>
    <property type="molecule type" value="Genomic_DNA"/>
</dbReference>
<sequence length="380" mass="42986">MSENYIRKCAARVLTYKDLAAKYASEDLVLSPGKKTIDQVFREIEISLTKPRLPWDADEVFEELEQLLQYSSYDWNKEVEIYVRSIFPSVLPACPEGDEEGVQAALSVGVDRAFTLAKQMVQLDYIFKKSPKKWREWNLLTPTAYNTAATENAVRSLIEGHGEYLLPFCDGKGNLFAPSYNELLGYMDFELSENASDVHLKKEALSKAVSVFQEYGLYSIRLGENPGWDRDFFRFERPDLIDGRSVVGVTGTVRIVMPSGYAGVGLKNHFPHEAYRVVCAQVNAVTGIEKAATKPGKLSDEQLLEVVSIAFRSLEGAGSKLRKSQVIKELDAVSNAKWRKTVSSSSIPEVRTRQYCVRLRRIDVRYEQAFRAWLSQLKHG</sequence>
<reference evidence="1 2" key="1">
    <citation type="submission" date="2019-04" db="EMBL/GenBank/DDBJ databases">
        <authorList>
            <person name="Van Vliet M D."/>
        </authorList>
    </citation>
    <scope>NUCLEOTIDE SEQUENCE [LARGE SCALE GENOMIC DNA]</scope>
    <source>
        <strain evidence="1 2">F1</strain>
    </source>
</reference>
<accession>A0A6C2UDT7</accession>
<evidence type="ECO:0000313" key="2">
    <source>
        <dbReference type="Proteomes" id="UP000366872"/>
    </source>
</evidence>
<organism evidence="1 2">
    <name type="scientific">Pontiella desulfatans</name>
    <dbReference type="NCBI Taxonomy" id="2750659"/>
    <lineage>
        <taxon>Bacteria</taxon>
        <taxon>Pseudomonadati</taxon>
        <taxon>Kiritimatiellota</taxon>
        <taxon>Kiritimatiellia</taxon>
        <taxon>Kiritimatiellales</taxon>
        <taxon>Pontiellaceae</taxon>
        <taxon>Pontiella</taxon>
    </lineage>
</organism>
<dbReference type="AlphaFoldDB" id="A0A6C2UDT7"/>
<gene>
    <name evidence="1" type="ORF">PDESU_06309</name>
</gene>